<evidence type="ECO:0000313" key="2">
    <source>
        <dbReference type="Proteomes" id="UP000279962"/>
    </source>
</evidence>
<sequence>MTHAPYIQFHPADDPTQLSKIGNWVITFLTDQHSNKTQLAITNVIPCQIQETLQPRRFVIENMEMAQNWSILSIECFDSTLNQTSKLNLDSRQAQQLIQQLLSEFERYDVEALYIQA</sequence>
<dbReference type="RefSeq" id="WP_087552562.1">
    <property type="nucleotide sequence ID" value="NZ_CP033133.1"/>
</dbReference>
<dbReference type="Proteomes" id="UP000279962">
    <property type="component" value="Chromosome"/>
</dbReference>
<name>A0A3G2T4L1_9GAMM</name>
<reference evidence="1 2" key="1">
    <citation type="submission" date="2018-10" db="EMBL/GenBank/DDBJ databases">
        <title>The complete genome of Acinetobacter wuhouensis strain WCHAW010062.</title>
        <authorList>
            <person name="Hu Y."/>
            <person name="Long H."/>
            <person name="Feng Y."/>
            <person name="Zong Z."/>
        </authorList>
    </citation>
    <scope>NUCLEOTIDE SEQUENCE [LARGE SCALE GENOMIC DNA]</scope>
    <source>
        <strain evidence="1 2">WCHAW010062</strain>
    </source>
</reference>
<gene>
    <name evidence="1" type="ORF">CDG68_15665</name>
</gene>
<dbReference type="EMBL" id="CP033133">
    <property type="protein sequence ID" value="AYO55001.1"/>
    <property type="molecule type" value="Genomic_DNA"/>
</dbReference>
<proteinExistence type="predicted"/>
<accession>A0A3G2T4L1</accession>
<protein>
    <submittedName>
        <fullName evidence="1">Uncharacterized protein</fullName>
    </submittedName>
</protein>
<organism evidence="1 2">
    <name type="scientific">Acinetobacter wuhouensis</name>
    <dbReference type="NCBI Taxonomy" id="1879050"/>
    <lineage>
        <taxon>Bacteria</taxon>
        <taxon>Pseudomonadati</taxon>
        <taxon>Pseudomonadota</taxon>
        <taxon>Gammaproteobacteria</taxon>
        <taxon>Moraxellales</taxon>
        <taxon>Moraxellaceae</taxon>
        <taxon>Acinetobacter</taxon>
    </lineage>
</organism>
<evidence type="ECO:0000313" key="1">
    <source>
        <dbReference type="EMBL" id="AYO55001.1"/>
    </source>
</evidence>
<dbReference type="AlphaFoldDB" id="A0A3G2T4L1"/>